<dbReference type="RefSeq" id="WP_099893441.1">
    <property type="nucleotide sequence ID" value="NZ_CP024696.1"/>
</dbReference>
<reference evidence="2 3" key="1">
    <citation type="submission" date="2017-11" db="EMBL/GenBank/DDBJ databases">
        <title>Genome sequencing of Prevotella intermedia KCOM 1101.</title>
        <authorList>
            <person name="Kook J.-K."/>
            <person name="Park S.-N."/>
            <person name="Lim Y.K."/>
        </authorList>
    </citation>
    <scope>NUCLEOTIDE SEQUENCE [LARGE SCALE GENOMIC DNA]</scope>
    <source>
        <strain evidence="2 3">KCOM 1101</strain>
    </source>
</reference>
<evidence type="ECO:0000313" key="1">
    <source>
        <dbReference type="EMBL" id="ATV51766.1"/>
    </source>
</evidence>
<dbReference type="AlphaFoldDB" id="A0A2G8I032"/>
<evidence type="ECO:0000313" key="3">
    <source>
        <dbReference type="Proteomes" id="UP000229111"/>
    </source>
</evidence>
<dbReference type="Proteomes" id="UP000229111">
    <property type="component" value="Unassembled WGS sequence"/>
</dbReference>
<organism evidence="1 4">
    <name type="scientific">Prevotella intermedia</name>
    <dbReference type="NCBI Taxonomy" id="28131"/>
    <lineage>
        <taxon>Bacteria</taxon>
        <taxon>Pseudomonadati</taxon>
        <taxon>Bacteroidota</taxon>
        <taxon>Bacteroidia</taxon>
        <taxon>Bacteroidales</taxon>
        <taxon>Prevotellaceae</taxon>
        <taxon>Prevotella</taxon>
    </lineage>
</organism>
<protein>
    <submittedName>
        <fullName evidence="1">Uncharacterized protein</fullName>
    </submittedName>
</protein>
<name>A0A2G8I032_PREIN</name>
<proteinExistence type="predicted"/>
<dbReference type="EMBL" id="PEKM01000004">
    <property type="protein sequence ID" value="PIK16779.1"/>
    <property type="molecule type" value="Genomic_DNA"/>
</dbReference>
<evidence type="ECO:0000313" key="2">
    <source>
        <dbReference type="EMBL" id="PIK16779.1"/>
    </source>
</evidence>
<dbReference type="Proteomes" id="UP000229323">
    <property type="component" value="Chromosome"/>
</dbReference>
<evidence type="ECO:0000313" key="4">
    <source>
        <dbReference type="Proteomes" id="UP000229323"/>
    </source>
</evidence>
<sequence length="67" mass="7286">MKHTKLYEQPTSTIIHIISSNFITTSPSTSNEVNNSSVNRDGNIEIGSQIGEGEASGAHAKLLDWEE</sequence>
<reference evidence="1 4" key="2">
    <citation type="submission" date="2017-11" db="EMBL/GenBank/DDBJ databases">
        <title>Genome sequencing of Prevotella intermedia KCOM 2033.</title>
        <authorList>
            <person name="Kook J.-K."/>
            <person name="Park S.-N."/>
            <person name="Lim Y.K."/>
        </authorList>
    </citation>
    <scope>NUCLEOTIDE SEQUENCE [LARGE SCALE GENOMIC DNA]</scope>
    <source>
        <strain evidence="1 4">KCOM 2033</strain>
    </source>
</reference>
<accession>A0A2G8I032</accession>
<gene>
    <name evidence="2" type="ORF">CTI16_12910</name>
    <name evidence="1" type="ORF">CTM50_00920</name>
</gene>
<dbReference type="EMBL" id="CP024696">
    <property type="protein sequence ID" value="ATV51766.1"/>
    <property type="molecule type" value="Genomic_DNA"/>
</dbReference>